<dbReference type="Pfam" id="PF01695">
    <property type="entry name" value="IstB_IS21"/>
    <property type="match status" value="1"/>
</dbReference>
<sequence length="251" mass="28369">MNPTKILDHMERLRLKGMHSTFTSMLNNQNQINHDDISTVLGNLLEAELAARDQRGQELLFKTSKLKQYVHPSKIDCSEIYGLSKLKWQHLCEGGYLDNKTNLVITGKVGVGKTYVALSLGYQSCATKHKTLFYNMNKLIEEIRNAKLQGIYLKLLNQLTKVSLLILDDIGLIPLEEDILIALYDIMEARNGTTSTIFTSAIPFDKWYDLFQENLNLGESFLDRLRGSAQFIVLNGESRRGKPKAQGKSGT</sequence>
<evidence type="ECO:0000259" key="1">
    <source>
        <dbReference type="SMART" id="SM00382"/>
    </source>
</evidence>
<dbReference type="GO" id="GO:0006260">
    <property type="term" value="P:DNA replication"/>
    <property type="evidence" value="ECO:0007669"/>
    <property type="project" value="TreeGrafter"/>
</dbReference>
<dbReference type="SMART" id="SM00382">
    <property type="entry name" value="AAA"/>
    <property type="match status" value="1"/>
</dbReference>
<dbReference type="PANTHER" id="PTHR30050:SF4">
    <property type="entry name" value="ATP-BINDING PROTEIN RV3427C IN INSERTION SEQUENCE-RELATED"/>
    <property type="match status" value="1"/>
</dbReference>
<dbReference type="Proteomes" id="UP000321291">
    <property type="component" value="Chromosome"/>
</dbReference>
<dbReference type="AlphaFoldDB" id="A0A5B8VMI5"/>
<proteinExistence type="predicted"/>
<name>A0A5B8VMI5_9BACT</name>
<evidence type="ECO:0000313" key="2">
    <source>
        <dbReference type="EMBL" id="QEC72185.1"/>
    </source>
</evidence>
<dbReference type="KEGG" id="agi:FSB73_11385"/>
<dbReference type="RefSeq" id="WP_146782057.1">
    <property type="nucleotide sequence ID" value="NZ_CP042434.1"/>
</dbReference>
<gene>
    <name evidence="2" type="ORF">FSB73_11385</name>
</gene>
<accession>A0A5B8VMI5</accession>
<protein>
    <recommendedName>
        <fullName evidence="1">AAA+ ATPase domain-containing protein</fullName>
    </recommendedName>
</protein>
<dbReference type="OrthoDB" id="8064373at2"/>
<feature type="domain" description="AAA+ ATPase" evidence="1">
    <location>
        <begin position="99"/>
        <end position="237"/>
    </location>
</feature>
<organism evidence="2 3">
    <name type="scientific">Arachidicoccus ginsenosidivorans</name>
    <dbReference type="NCBI Taxonomy" id="496057"/>
    <lineage>
        <taxon>Bacteria</taxon>
        <taxon>Pseudomonadati</taxon>
        <taxon>Bacteroidota</taxon>
        <taxon>Chitinophagia</taxon>
        <taxon>Chitinophagales</taxon>
        <taxon>Chitinophagaceae</taxon>
        <taxon>Arachidicoccus</taxon>
    </lineage>
</organism>
<dbReference type="EMBL" id="CP042434">
    <property type="protein sequence ID" value="QEC72185.1"/>
    <property type="molecule type" value="Genomic_DNA"/>
</dbReference>
<dbReference type="PIRSF" id="PIRSF003073">
    <property type="entry name" value="DNAC_TnpB_IstB"/>
    <property type="match status" value="1"/>
</dbReference>
<dbReference type="InterPro" id="IPR002611">
    <property type="entry name" value="IstB_ATP-bd"/>
</dbReference>
<reference evidence="2 3" key="1">
    <citation type="journal article" date="2017" name="Int. J. Syst. Evol. Microbiol.">
        <title>Arachidicoccus ginsenosidivorans sp. nov., with ginsenoside-converting activity isolated from ginseng cultivating soil.</title>
        <authorList>
            <person name="Siddiqi M.Z."/>
            <person name="Aslam Z."/>
            <person name="Im W.T."/>
        </authorList>
    </citation>
    <scope>NUCLEOTIDE SEQUENCE [LARGE SCALE GENOMIC DNA]</scope>
    <source>
        <strain evidence="2 3">Gsoil 809</strain>
    </source>
</reference>
<dbReference type="Gene3D" id="3.40.50.300">
    <property type="entry name" value="P-loop containing nucleotide triphosphate hydrolases"/>
    <property type="match status" value="1"/>
</dbReference>
<dbReference type="InterPro" id="IPR027417">
    <property type="entry name" value="P-loop_NTPase"/>
</dbReference>
<keyword evidence="3" id="KW-1185">Reference proteome</keyword>
<dbReference type="InterPro" id="IPR028350">
    <property type="entry name" value="DNAC/IstB-like"/>
</dbReference>
<dbReference type="GO" id="GO:0005524">
    <property type="term" value="F:ATP binding"/>
    <property type="evidence" value="ECO:0007669"/>
    <property type="project" value="InterPro"/>
</dbReference>
<dbReference type="InterPro" id="IPR003593">
    <property type="entry name" value="AAA+_ATPase"/>
</dbReference>
<evidence type="ECO:0000313" key="3">
    <source>
        <dbReference type="Proteomes" id="UP000321291"/>
    </source>
</evidence>
<dbReference type="SUPFAM" id="SSF52540">
    <property type="entry name" value="P-loop containing nucleoside triphosphate hydrolases"/>
    <property type="match status" value="1"/>
</dbReference>
<dbReference type="PANTHER" id="PTHR30050">
    <property type="entry name" value="CHROMOSOMAL REPLICATION INITIATOR PROTEIN DNAA"/>
    <property type="match status" value="1"/>
</dbReference>
<dbReference type="CDD" id="cd00009">
    <property type="entry name" value="AAA"/>
    <property type="match status" value="1"/>
</dbReference>